<dbReference type="EMBL" id="GG749561">
    <property type="protein sequence ID" value="EGE86529.1"/>
    <property type="molecule type" value="Genomic_DNA"/>
</dbReference>
<dbReference type="HOGENOM" id="CLU_074837_0_0_1"/>
<protein>
    <submittedName>
        <fullName evidence="2">Uncharacterized protein</fullName>
    </submittedName>
</protein>
<reference evidence="2" key="1">
    <citation type="submission" date="2010-03" db="EMBL/GenBank/DDBJ databases">
        <title>Annotation of Blastomyces dermatitidis strain ATCC 18188.</title>
        <authorList>
            <consortium name="The Broad Institute Genome Sequencing Platform"/>
            <consortium name="Broad Institute Genome Sequencing Center for Infectious Disease."/>
            <person name="Cuomo C."/>
            <person name="Klein B."/>
            <person name="Sullivan T."/>
            <person name="Heitman J."/>
            <person name="Young S."/>
            <person name="Zeng Q."/>
            <person name="Gargeya S."/>
            <person name="Alvarado L."/>
            <person name="Berlin A.M."/>
            <person name="Chapman S.B."/>
            <person name="Chen Z."/>
            <person name="Freedman E."/>
            <person name="Gellesch M."/>
            <person name="Goldberg J."/>
            <person name="Griggs A."/>
            <person name="Gujja S."/>
            <person name="Heilman E."/>
            <person name="Heiman D."/>
            <person name="Howarth C."/>
            <person name="Mehta T."/>
            <person name="Neiman D."/>
            <person name="Pearson M."/>
            <person name="Roberts A."/>
            <person name="Saif S."/>
            <person name="Shea T."/>
            <person name="Shenoy N."/>
            <person name="Sisk P."/>
            <person name="Stolte C."/>
            <person name="Sykes S."/>
            <person name="White J."/>
            <person name="Yandava C."/>
            <person name="Haas B."/>
            <person name="Nusbaum C."/>
            <person name="Birren B."/>
        </authorList>
    </citation>
    <scope>NUCLEOTIDE SEQUENCE [LARGE SCALE GENOMIC DNA]</scope>
    <source>
        <strain evidence="2">ATCC 18188</strain>
    </source>
</reference>
<feature type="region of interest" description="Disordered" evidence="1">
    <location>
        <begin position="276"/>
        <end position="297"/>
    </location>
</feature>
<feature type="compositionally biased region" description="Basic and acidic residues" evidence="1">
    <location>
        <begin position="13"/>
        <end position="25"/>
    </location>
</feature>
<organism evidence="2">
    <name type="scientific">Ajellomyces dermatitidis (strain ATCC 18188 / CBS 674.68)</name>
    <name type="common">Blastomyces dermatitidis</name>
    <dbReference type="NCBI Taxonomy" id="653446"/>
    <lineage>
        <taxon>Eukaryota</taxon>
        <taxon>Fungi</taxon>
        <taxon>Dikarya</taxon>
        <taxon>Ascomycota</taxon>
        <taxon>Pezizomycotina</taxon>
        <taxon>Eurotiomycetes</taxon>
        <taxon>Eurotiomycetidae</taxon>
        <taxon>Onygenales</taxon>
        <taxon>Ajellomycetaceae</taxon>
        <taxon>Blastomyces</taxon>
    </lineage>
</organism>
<evidence type="ECO:0000313" key="2">
    <source>
        <dbReference type="EMBL" id="EGE86529.1"/>
    </source>
</evidence>
<dbReference type="AlphaFoldDB" id="F2TTG6"/>
<feature type="compositionally biased region" description="Low complexity" evidence="1">
    <location>
        <begin position="159"/>
        <end position="175"/>
    </location>
</feature>
<feature type="region of interest" description="Disordered" evidence="1">
    <location>
        <begin position="159"/>
        <end position="182"/>
    </location>
</feature>
<evidence type="ECO:0000256" key="1">
    <source>
        <dbReference type="SAM" id="MobiDB-lite"/>
    </source>
</evidence>
<name>F2TTG6_AJEDA</name>
<gene>
    <name evidence="2" type="ORF">BDDG_09474</name>
</gene>
<sequence length="313" mass="35790">MESRKYIPPALRYKAESDDQERDPQQHQQQQHPNPTSTTYRRREIDAYFGHSFHHSFRDKFFHNINSSSNNNYSRWLSEDGKFPPPRATTRPAQARERRRRGTLNTAANDLDTLAYIILFSDAHPFWETKREILCKSNLDLLRVPVAAASTMTNITTTTTTTTTYGNNNDNNTNNPPSPAHPTSYPIFIDQAVPGRRYQPSKPHSFVGYYRIRTVRYLEPRSRELAAYLEVRFGTAQRTPEKWIGCFSRRWAVITVDLDGDREEWEGAVVMACGYDGETEGEGGEKEEGSGKGALQRRSVNEILAEMRGGVHG</sequence>
<proteinExistence type="predicted"/>
<accession>F2TTG6</accession>
<feature type="region of interest" description="Disordered" evidence="1">
    <location>
        <begin position="1"/>
        <end position="41"/>
    </location>
</feature>
<dbReference type="OrthoDB" id="2563155at2759"/>
<feature type="region of interest" description="Disordered" evidence="1">
    <location>
        <begin position="77"/>
        <end position="100"/>
    </location>
</feature>
<dbReference type="Proteomes" id="UP000007802">
    <property type="component" value="Unassembled WGS sequence"/>
</dbReference>